<organism evidence="1 2">
    <name type="scientific">Aquatica leii</name>
    <dbReference type="NCBI Taxonomy" id="1421715"/>
    <lineage>
        <taxon>Eukaryota</taxon>
        <taxon>Metazoa</taxon>
        <taxon>Ecdysozoa</taxon>
        <taxon>Arthropoda</taxon>
        <taxon>Hexapoda</taxon>
        <taxon>Insecta</taxon>
        <taxon>Pterygota</taxon>
        <taxon>Neoptera</taxon>
        <taxon>Endopterygota</taxon>
        <taxon>Coleoptera</taxon>
        <taxon>Polyphaga</taxon>
        <taxon>Elateriformia</taxon>
        <taxon>Elateroidea</taxon>
        <taxon>Lampyridae</taxon>
        <taxon>Luciolinae</taxon>
        <taxon>Aquatica</taxon>
    </lineage>
</organism>
<protein>
    <submittedName>
        <fullName evidence="1">Uncharacterized protein</fullName>
    </submittedName>
</protein>
<accession>A0AAN7PCI0</accession>
<dbReference type="AlphaFoldDB" id="A0AAN7PCI0"/>
<name>A0AAN7PCI0_9COLE</name>
<gene>
    <name evidence="1" type="ORF">RN001_005508</name>
</gene>
<dbReference type="EMBL" id="JARPUR010000002">
    <property type="protein sequence ID" value="KAK4882189.1"/>
    <property type="molecule type" value="Genomic_DNA"/>
</dbReference>
<dbReference type="Proteomes" id="UP001353858">
    <property type="component" value="Unassembled WGS sequence"/>
</dbReference>
<keyword evidence="2" id="KW-1185">Reference proteome</keyword>
<sequence>MFSEGVMYTNTNCYTASGHIIGMLDRDQRTAKLRCKSLEESEMVLVLHNHNHYYVQPRNPKRTHLNINHQHSRSSLSRIRKNSYLWNTIRRLHQALIVGIYLLSLISVPCSLSAPTRLNDMSDQSHPKWINPCGIDVDGALHDLNVQMPKVSDLELLTPIINQARIALSKANQFKDSFAQKVFNTNFEQLHENWKGTRYDWLPNQSQIPKNLNDPVSEEHLQSLKMDNALVDTYQYLQMIAVGLEQIVRDQERENGPFFQHFNQSEYNLRLVLCELQMAIYERRIHDQMRPDITRDAMPFYLRNETVDTSRNLRDWIIYREYMNTLEYVERYKTGGGTFTETTTATDIKVLNVLCHQADPLQSVVIVTYSVKDNTNRGGTAKVVDSNSNKDLILSMVNNATMVEMLNENDCDGDIENSSAAVCLTMLSGERANISRRSERPKKRKIDAENTYCGLSNDEVRHILNIVGEQDLFCSDEEPFIESESEYDTESDNENEGCLSFLKEELFENSNNEVEDQISNENLNECDNSIQHFSIKWGLNDFVPKVHKFDINNSAAIVNFRHIVSPYLKQIRVKIGNVRKKQFTENLWLPGKQFFRSLKNNKKQILTKLLYQIQVYAITIDRLSKMDIHSQDATFNLKERNKIMSQVKADLNLLRCETQQQIAEKRQVIRKKVPLNLVDQEIPSAPSPTVSSSYHNIRLKKSQKESEADPCKPLLQTIEKKCPVI</sequence>
<evidence type="ECO:0000313" key="1">
    <source>
        <dbReference type="EMBL" id="KAK4882189.1"/>
    </source>
</evidence>
<reference evidence="2" key="1">
    <citation type="submission" date="2023-01" db="EMBL/GenBank/DDBJ databases">
        <title>Key to firefly adult light organ development and bioluminescence: homeobox transcription factors regulate luciferase expression and transportation to peroxisome.</title>
        <authorList>
            <person name="Fu X."/>
        </authorList>
    </citation>
    <scope>NUCLEOTIDE SEQUENCE [LARGE SCALE GENOMIC DNA]</scope>
</reference>
<evidence type="ECO:0000313" key="2">
    <source>
        <dbReference type="Proteomes" id="UP001353858"/>
    </source>
</evidence>
<proteinExistence type="predicted"/>
<comment type="caution">
    <text evidence="1">The sequence shown here is derived from an EMBL/GenBank/DDBJ whole genome shotgun (WGS) entry which is preliminary data.</text>
</comment>